<dbReference type="EMBL" id="HBUE01348931">
    <property type="protein sequence ID" value="CAG6602094.1"/>
    <property type="molecule type" value="Transcribed_RNA"/>
</dbReference>
<protein>
    <submittedName>
        <fullName evidence="2">(northern house mosquito) hypothetical protein</fullName>
    </submittedName>
</protein>
<feature type="region of interest" description="Disordered" evidence="1">
    <location>
        <begin position="1"/>
        <end position="64"/>
    </location>
</feature>
<dbReference type="AlphaFoldDB" id="A0A8D8PHM6"/>
<feature type="compositionally biased region" description="Low complexity" evidence="1">
    <location>
        <begin position="13"/>
        <end position="22"/>
    </location>
</feature>
<dbReference type="EMBL" id="HBUE01348925">
    <property type="protein sequence ID" value="CAG6602087.1"/>
    <property type="molecule type" value="Transcribed_RNA"/>
</dbReference>
<evidence type="ECO:0000256" key="1">
    <source>
        <dbReference type="SAM" id="MobiDB-lite"/>
    </source>
</evidence>
<dbReference type="EMBL" id="HBUE01241870">
    <property type="protein sequence ID" value="CAG6549806.1"/>
    <property type="molecule type" value="Transcribed_RNA"/>
</dbReference>
<dbReference type="EMBL" id="HBUE01241876">
    <property type="protein sequence ID" value="CAG6549813.1"/>
    <property type="molecule type" value="Transcribed_RNA"/>
</dbReference>
<sequence length="149" mass="16684">MSGSGRAGGTRPAHLAGAGAAKHAGRSVPAGRERQGGKPEAALGKPGPRPVHREPDVGLVRFSGHEPAGPGVRFRLVVLVAEEEVRKRLFSTPRIADQRILKRSRRRQRKQKKKQTRSISFTRRITTHTKQVRFIYSQLEILRVRARWC</sequence>
<reference evidence="2" key="1">
    <citation type="submission" date="2021-05" db="EMBL/GenBank/DDBJ databases">
        <authorList>
            <person name="Alioto T."/>
            <person name="Alioto T."/>
            <person name="Gomez Garrido J."/>
        </authorList>
    </citation>
    <scope>NUCLEOTIDE SEQUENCE</scope>
</reference>
<name>A0A8D8PHM6_CULPI</name>
<feature type="compositionally biased region" description="Basic residues" evidence="1">
    <location>
        <begin position="101"/>
        <end position="116"/>
    </location>
</feature>
<evidence type="ECO:0000313" key="2">
    <source>
        <dbReference type="EMBL" id="CAG6602094.1"/>
    </source>
</evidence>
<proteinExistence type="predicted"/>
<feature type="region of interest" description="Disordered" evidence="1">
    <location>
        <begin position="100"/>
        <end position="119"/>
    </location>
</feature>
<accession>A0A8D8PHM6</accession>
<organism evidence="2">
    <name type="scientific">Culex pipiens</name>
    <name type="common">House mosquito</name>
    <dbReference type="NCBI Taxonomy" id="7175"/>
    <lineage>
        <taxon>Eukaryota</taxon>
        <taxon>Metazoa</taxon>
        <taxon>Ecdysozoa</taxon>
        <taxon>Arthropoda</taxon>
        <taxon>Hexapoda</taxon>
        <taxon>Insecta</taxon>
        <taxon>Pterygota</taxon>
        <taxon>Neoptera</taxon>
        <taxon>Endopterygota</taxon>
        <taxon>Diptera</taxon>
        <taxon>Nematocera</taxon>
        <taxon>Culicoidea</taxon>
        <taxon>Culicidae</taxon>
        <taxon>Culicinae</taxon>
        <taxon>Culicini</taxon>
        <taxon>Culex</taxon>
        <taxon>Culex</taxon>
    </lineage>
</organism>